<name>A0A7M5VF26_9CNID</name>
<protein>
    <submittedName>
        <fullName evidence="1">Uncharacterized protein</fullName>
    </submittedName>
</protein>
<dbReference type="Proteomes" id="UP000594262">
    <property type="component" value="Unplaced"/>
</dbReference>
<reference evidence="1" key="1">
    <citation type="submission" date="2021-01" db="UniProtKB">
        <authorList>
            <consortium name="EnsemblMetazoa"/>
        </authorList>
    </citation>
    <scope>IDENTIFICATION</scope>
</reference>
<proteinExistence type="predicted"/>
<dbReference type="EnsemblMetazoa" id="CLYHEMT010569.4">
    <property type="protein sequence ID" value="CLYHEMP010569.4"/>
    <property type="gene ID" value="CLYHEMG010569"/>
</dbReference>
<organism evidence="1 2">
    <name type="scientific">Clytia hemisphaerica</name>
    <dbReference type="NCBI Taxonomy" id="252671"/>
    <lineage>
        <taxon>Eukaryota</taxon>
        <taxon>Metazoa</taxon>
        <taxon>Cnidaria</taxon>
        <taxon>Hydrozoa</taxon>
        <taxon>Hydroidolina</taxon>
        <taxon>Leptothecata</taxon>
        <taxon>Obeliida</taxon>
        <taxon>Clytiidae</taxon>
        <taxon>Clytia</taxon>
    </lineage>
</organism>
<accession>A0A7M5VF26</accession>
<evidence type="ECO:0000313" key="1">
    <source>
        <dbReference type="EnsemblMetazoa" id="CLYHEMP010569.4"/>
    </source>
</evidence>
<keyword evidence="2" id="KW-1185">Reference proteome</keyword>
<sequence>AILFCKSCKGYNIYQKFLIPSQSYTKEGEVFRTKSPTEWLLRCGKRRSMNTIIEDENCQCTTSNCVKEESEASGNPSNVQCYQTPFIPPTLTPICFEAKNNQYASFTIPLKGKINSIKLQHASGGIT</sequence>
<evidence type="ECO:0000313" key="2">
    <source>
        <dbReference type="Proteomes" id="UP000594262"/>
    </source>
</evidence>
<dbReference type="AlphaFoldDB" id="A0A7M5VF26"/>